<evidence type="ECO:0000256" key="2">
    <source>
        <dbReference type="ARBA" id="ARBA00011900"/>
    </source>
</evidence>
<organism evidence="7 8">
    <name type="scientific">Clostridium facile</name>
    <dbReference type="NCBI Taxonomy" id="2763035"/>
    <lineage>
        <taxon>Bacteria</taxon>
        <taxon>Bacillati</taxon>
        <taxon>Bacillota</taxon>
        <taxon>Clostridia</taxon>
        <taxon>Eubacteriales</taxon>
        <taxon>Clostridiaceae</taxon>
        <taxon>Clostridium</taxon>
    </lineage>
</organism>
<dbReference type="PANTHER" id="PTHR30481:SF4">
    <property type="entry name" value="SITE-SPECIFIC DNA-METHYLTRANSFERASE (ADENINE-SPECIFIC)"/>
    <property type="match status" value="1"/>
</dbReference>
<proteinExistence type="inferred from homology"/>
<evidence type="ECO:0000256" key="3">
    <source>
        <dbReference type="ARBA" id="ARBA00022603"/>
    </source>
</evidence>
<protein>
    <recommendedName>
        <fullName evidence="2">site-specific DNA-methyltransferase (adenine-specific)</fullName>
        <ecNumber evidence="2">2.1.1.72</ecNumber>
    </recommendedName>
</protein>
<keyword evidence="8" id="KW-1185">Reference proteome</keyword>
<dbReference type="InterPro" id="IPR012263">
    <property type="entry name" value="M_m6A_EcoRV"/>
</dbReference>
<comment type="similarity">
    <text evidence="1">Belongs to the N(4)/N(6)-methyltransferase family.</text>
</comment>
<dbReference type="SUPFAM" id="SSF53335">
    <property type="entry name" value="S-adenosyl-L-methionine-dependent methyltransferases"/>
    <property type="match status" value="1"/>
</dbReference>
<dbReference type="PIRSF" id="PIRSF000398">
    <property type="entry name" value="M_m6A_EcoRV"/>
    <property type="match status" value="1"/>
</dbReference>
<sequence>MNSPICWVGGKKLLREIIVDRFPAGYEKNTYAELFAGGAWVFFHKNRSQLEVINDFNHNLVNLYRCIRDQPEELIDALTPALNAREEFERIRLLLKNPVGLSDIERASYYYQQIKFSYAARLKSYGGRSCSLWSRFPEMKLAGQRLNGVVVENLDFEELIHRYDSPNTLFYADPPYVETETYYDNANFGQKDHERLANAARALQGKILISYNACPVVYQLYATSQFMIEEMERLSNMAQRYEAGKMYVEYLISNYDTTEKLKQSNQISLFDNGKQGYEEIMKERKIVWNPFQR</sequence>
<dbReference type="Pfam" id="PF02086">
    <property type="entry name" value="MethyltransfD12"/>
    <property type="match status" value="1"/>
</dbReference>
<dbReference type="InterPro" id="IPR029063">
    <property type="entry name" value="SAM-dependent_MTases_sf"/>
</dbReference>
<dbReference type="Proteomes" id="UP000649151">
    <property type="component" value="Unassembled WGS sequence"/>
</dbReference>
<dbReference type="GO" id="GO:0008168">
    <property type="term" value="F:methyltransferase activity"/>
    <property type="evidence" value="ECO:0007669"/>
    <property type="project" value="UniProtKB-KW"/>
</dbReference>
<evidence type="ECO:0000256" key="6">
    <source>
        <dbReference type="ARBA" id="ARBA00047942"/>
    </source>
</evidence>
<dbReference type="PANTHER" id="PTHR30481">
    <property type="entry name" value="DNA ADENINE METHYLASE"/>
    <property type="match status" value="1"/>
</dbReference>
<evidence type="ECO:0000313" key="8">
    <source>
        <dbReference type="Proteomes" id="UP000649151"/>
    </source>
</evidence>
<dbReference type="Gene3D" id="3.40.50.150">
    <property type="entry name" value="Vaccinia Virus protein VP39"/>
    <property type="match status" value="1"/>
</dbReference>
<comment type="caution">
    <text evidence="7">The sequence shown here is derived from an EMBL/GenBank/DDBJ whole genome shotgun (WGS) entry which is preliminary data.</text>
</comment>
<dbReference type="InterPro" id="IPR012327">
    <property type="entry name" value="MeTrfase_D12"/>
</dbReference>
<dbReference type="PRINTS" id="PR00505">
    <property type="entry name" value="D12N6MTFRASE"/>
</dbReference>
<dbReference type="Gene3D" id="1.10.1020.10">
    <property type="entry name" value="Adenine-specific Methyltransferase, Domain 2"/>
    <property type="match status" value="1"/>
</dbReference>
<comment type="catalytic activity">
    <reaction evidence="6">
        <text>a 2'-deoxyadenosine in DNA + S-adenosyl-L-methionine = an N(6)-methyl-2'-deoxyadenosine in DNA + S-adenosyl-L-homocysteine + H(+)</text>
        <dbReference type="Rhea" id="RHEA:15197"/>
        <dbReference type="Rhea" id="RHEA-COMP:12418"/>
        <dbReference type="Rhea" id="RHEA-COMP:12419"/>
        <dbReference type="ChEBI" id="CHEBI:15378"/>
        <dbReference type="ChEBI" id="CHEBI:57856"/>
        <dbReference type="ChEBI" id="CHEBI:59789"/>
        <dbReference type="ChEBI" id="CHEBI:90615"/>
        <dbReference type="ChEBI" id="CHEBI:90616"/>
        <dbReference type="EC" id="2.1.1.72"/>
    </reaction>
</comment>
<name>A0ABR7IPI6_9CLOT</name>
<dbReference type="EMBL" id="JACOQK010000001">
    <property type="protein sequence ID" value="MBC5787042.1"/>
    <property type="molecule type" value="Genomic_DNA"/>
</dbReference>
<dbReference type="RefSeq" id="WP_083256436.1">
    <property type="nucleotide sequence ID" value="NZ_JACOQK010000001.1"/>
</dbReference>
<reference evidence="7 8" key="1">
    <citation type="submission" date="2020-08" db="EMBL/GenBank/DDBJ databases">
        <title>Genome public.</title>
        <authorList>
            <person name="Liu C."/>
            <person name="Sun Q."/>
        </authorList>
    </citation>
    <scope>NUCLEOTIDE SEQUENCE [LARGE SCALE GENOMIC DNA]</scope>
    <source>
        <strain evidence="7 8">NSJ-27</strain>
    </source>
</reference>
<keyword evidence="3 7" id="KW-0489">Methyltransferase</keyword>
<accession>A0ABR7IPI6</accession>
<evidence type="ECO:0000256" key="4">
    <source>
        <dbReference type="ARBA" id="ARBA00022679"/>
    </source>
</evidence>
<keyword evidence="4" id="KW-0808">Transferase</keyword>
<keyword evidence="5" id="KW-0949">S-adenosyl-L-methionine</keyword>
<evidence type="ECO:0000256" key="1">
    <source>
        <dbReference type="ARBA" id="ARBA00006594"/>
    </source>
</evidence>
<dbReference type="GO" id="GO:0032259">
    <property type="term" value="P:methylation"/>
    <property type="evidence" value="ECO:0007669"/>
    <property type="project" value="UniProtKB-KW"/>
</dbReference>
<dbReference type="EC" id="2.1.1.72" evidence="2"/>
<gene>
    <name evidence="7" type="ORF">H8Z77_03260</name>
</gene>
<evidence type="ECO:0000256" key="5">
    <source>
        <dbReference type="ARBA" id="ARBA00022691"/>
    </source>
</evidence>
<dbReference type="InterPro" id="IPR023095">
    <property type="entry name" value="Ade_MeTrfase_dom_2"/>
</dbReference>
<evidence type="ECO:0000313" key="7">
    <source>
        <dbReference type="EMBL" id="MBC5787042.1"/>
    </source>
</evidence>